<feature type="compositionally biased region" description="Acidic residues" evidence="1">
    <location>
        <begin position="447"/>
        <end position="458"/>
    </location>
</feature>
<proteinExistence type="predicted"/>
<sequence length="1371" mass="152252">MPGRGRGDGGQAGDGLQVALLPDGQNSLCGICERHSSALPMLKKYMLQHLREKLEQEKQEMFCIPVQPGVLRRLQSSLCPQGCRLAGGMHDTRIQLPSFQVDLDDVVADFDHVQAATRFGEAVRQVMFFHIVRCAPNKLIRQTVEDEVPFDAADIVIAPHRVLHADAAKNEIFKWSSDDRLSYGIWGCDAEITSKLSPGDRNVLPSVIEDVLARHGEDGYLLDQRGPGTEGWQHCLASLADAGLLDRVSSDARFSKWRLRDSATQRMKAGFCLKRPLQPLALQDDVKAPESSVWQLIALLDAQGWTHVVKDTGKDDPYVPGTDSKVWYSKPGVDTVSSWYLLALLQSDKEVPHWQSAGFYQAIVEGRPVAARGRAVKRALIVKNVEEGEWDIPALQDDVQPRRPAKRQRRDAAALAGPGSMEALGNDAADPADEDDIVDEALAMLESGEEDEDEDENDAPAASSSSSESSSGKSSSRSSSSSSETDDDGGEAAGAVAAPSSKAAAKASANRAVNPRGGFRYGLGYAVRVYKDKQPHGWEMQCNHPCHNDKKCRKHLQGTTRDRTPEQTLNLLKAWLIRGRKHIQRHIEHLFCKSTKGSVMKLNRRSSSFLDDVGPGSLQELSSWDKGLANKAAESGLGARWVENLRHGLCVTTEFSGFDAPRECCRIMAKAVSTALATKEPVVQFVRSCDHGKIQKQCLMLQSDMLSGGSDCVFSGITDRLEPNTREWIAAAGPTKDMDPAEARQANQLIDDFLKTSGSKAFSDDGRCFCEMHRQRCPVHAMPVLKAMQQVGIVHSDMTEAWPCPSPSPSKRRRTSVLNSNPWHEKKMQDLFPDAEDQLPVVSSIAGLVCTDYSPLGKRRGMQGAGLTEPFHAVWLRERALLAERGCEDWFFTENSSAYPIVQRQVEPLQETHDVKFVCVCPSELGFPMRRNRTFSFGFDKAKWVWVGPEGEALQSQFNYMFNSPCQLPGDVYMVADTASVLQFARDTAAQRGRQLPAGFEECSMRSYLTCLLPPGGMVRFADYDKVRDFRQDLAGHYMAHLDHNTGCGPASGPEMPCLDTHATIYSWKEERLVLGSELLGAQGIDMFPEIAADRGLSPLHRVFQHFKDSDLRVFAGNGIHVPSFSAWMMFAIGNVRRRADLSKLPVPMPAVKETPPKRKILRLSSRVMDGQCTDGTQKGEEAAKAFAEKCKDMEFANSQVEFMAKRSVGLPMFSRAPLVDMTQWEQEFGVLLQKTAGAETRPFEEDEWVLRQVRKFGRNEKDMRSEWLQKLAGPYRRDNDGFKGALRLWLPAKEYEQRNTTEFIRGGAKETSKPKKNPKQFEREAFRVHAKEADFTFDHSFFGGGGGAMEDSVEESQPVEQEAAAFRGAP</sequence>
<evidence type="ECO:0000313" key="3">
    <source>
        <dbReference type="Proteomes" id="UP000601435"/>
    </source>
</evidence>
<feature type="compositionally biased region" description="Low complexity" evidence="1">
    <location>
        <begin position="493"/>
        <end position="511"/>
    </location>
</feature>
<dbReference type="OrthoDB" id="409901at2759"/>
<protein>
    <submittedName>
        <fullName evidence="2">Uncharacterized protein</fullName>
    </submittedName>
</protein>
<accession>A0A812R793</accession>
<feature type="non-terminal residue" evidence="2">
    <location>
        <position position="1"/>
    </location>
</feature>
<feature type="region of interest" description="Disordered" evidence="1">
    <location>
        <begin position="447"/>
        <end position="511"/>
    </location>
</feature>
<feature type="region of interest" description="Disordered" evidence="1">
    <location>
        <begin position="396"/>
        <end position="432"/>
    </location>
</feature>
<dbReference type="EMBL" id="CAJNJA010018441">
    <property type="protein sequence ID" value="CAE7423216.1"/>
    <property type="molecule type" value="Genomic_DNA"/>
</dbReference>
<keyword evidence="3" id="KW-1185">Reference proteome</keyword>
<comment type="caution">
    <text evidence="2">The sequence shown here is derived from an EMBL/GenBank/DDBJ whole genome shotgun (WGS) entry which is preliminary data.</text>
</comment>
<feature type="region of interest" description="Disordered" evidence="1">
    <location>
        <begin position="1347"/>
        <end position="1371"/>
    </location>
</feature>
<feature type="compositionally biased region" description="Low complexity" evidence="1">
    <location>
        <begin position="459"/>
        <end position="483"/>
    </location>
</feature>
<name>A0A812R793_9DINO</name>
<dbReference type="Proteomes" id="UP000601435">
    <property type="component" value="Unassembled WGS sequence"/>
</dbReference>
<evidence type="ECO:0000313" key="2">
    <source>
        <dbReference type="EMBL" id="CAE7423216.1"/>
    </source>
</evidence>
<organism evidence="2 3">
    <name type="scientific">Symbiodinium necroappetens</name>
    <dbReference type="NCBI Taxonomy" id="1628268"/>
    <lineage>
        <taxon>Eukaryota</taxon>
        <taxon>Sar</taxon>
        <taxon>Alveolata</taxon>
        <taxon>Dinophyceae</taxon>
        <taxon>Suessiales</taxon>
        <taxon>Symbiodiniaceae</taxon>
        <taxon>Symbiodinium</taxon>
    </lineage>
</organism>
<evidence type="ECO:0000256" key="1">
    <source>
        <dbReference type="SAM" id="MobiDB-lite"/>
    </source>
</evidence>
<reference evidence="2" key="1">
    <citation type="submission" date="2021-02" db="EMBL/GenBank/DDBJ databases">
        <authorList>
            <person name="Dougan E. K."/>
            <person name="Rhodes N."/>
            <person name="Thang M."/>
            <person name="Chan C."/>
        </authorList>
    </citation>
    <scope>NUCLEOTIDE SEQUENCE</scope>
</reference>
<gene>
    <name evidence="2" type="ORF">SNEC2469_LOCUS11609</name>
</gene>